<dbReference type="OrthoDB" id="9865235at2"/>
<sequence length="199" mass="22175">MAGKQLKRFEKWRAQLPARTAYFVQLVLDEIVPVFEANGLVRHADYGGDSAEAVARHTIGLQRRAGAAWPTVEISFDQRNRPMLGLTFALLPEPCYRQGTNGGAEIARIAANVVEGDAYFNLCKERGFIVNFGYWFALLPQRRARREIDQLKALLPFLLSLLDTGIPDDWVGQAGKVHPNVFANRGARQLARRRDGAAG</sequence>
<dbReference type="EMBL" id="BMKG01000004">
    <property type="protein sequence ID" value="GGB92634.1"/>
    <property type="molecule type" value="Genomic_DNA"/>
</dbReference>
<evidence type="ECO:0000313" key="1">
    <source>
        <dbReference type="EMBL" id="GGB92634.1"/>
    </source>
</evidence>
<reference evidence="2 3" key="3">
    <citation type="submission" date="2019-11" db="EMBL/GenBank/DDBJ databases">
        <title>Type strains purchased from KCTC, JCM and DSMZ.</title>
        <authorList>
            <person name="Lu H."/>
        </authorList>
    </citation>
    <scope>NUCLEOTIDE SEQUENCE [LARGE SCALE GENOMIC DNA]</scope>
    <source>
        <strain evidence="2 3">KCTC 52429</strain>
    </source>
</reference>
<evidence type="ECO:0000313" key="2">
    <source>
        <dbReference type="EMBL" id="MTV56127.1"/>
    </source>
</evidence>
<gene>
    <name evidence="1" type="ORF">GCM10011572_13270</name>
    <name evidence="2" type="ORF">GM672_25720</name>
</gene>
<comment type="caution">
    <text evidence="2">The sequence shown here is derived from an EMBL/GenBank/DDBJ whole genome shotgun (WGS) entry which is preliminary data.</text>
</comment>
<name>A0A6I3T916_9BURK</name>
<proteinExistence type="predicted"/>
<organism evidence="2 3">
    <name type="scientific">Pseudoduganella buxea</name>
    <dbReference type="NCBI Taxonomy" id="1949069"/>
    <lineage>
        <taxon>Bacteria</taxon>
        <taxon>Pseudomonadati</taxon>
        <taxon>Pseudomonadota</taxon>
        <taxon>Betaproteobacteria</taxon>
        <taxon>Burkholderiales</taxon>
        <taxon>Oxalobacteraceae</taxon>
        <taxon>Telluria group</taxon>
        <taxon>Pseudoduganella</taxon>
    </lineage>
</organism>
<evidence type="ECO:0000313" key="4">
    <source>
        <dbReference type="Proteomes" id="UP000622638"/>
    </source>
</evidence>
<protein>
    <submittedName>
        <fullName evidence="2">Uncharacterized protein</fullName>
    </submittedName>
</protein>
<reference evidence="1" key="4">
    <citation type="submission" date="2024-05" db="EMBL/GenBank/DDBJ databases">
        <authorList>
            <person name="Sun Q."/>
            <person name="Zhou Y."/>
        </authorList>
    </citation>
    <scope>NUCLEOTIDE SEQUENCE</scope>
    <source>
        <strain evidence="1">CGMCC 1.15931</strain>
    </source>
</reference>
<reference evidence="4" key="2">
    <citation type="journal article" date="2019" name="Int. J. Syst. Evol. Microbiol.">
        <title>The Global Catalogue of Microorganisms (GCM) 10K type strain sequencing project: providing services to taxonomists for standard genome sequencing and annotation.</title>
        <authorList>
            <consortium name="The Broad Institute Genomics Platform"/>
            <consortium name="The Broad Institute Genome Sequencing Center for Infectious Disease"/>
            <person name="Wu L."/>
            <person name="Ma J."/>
        </authorList>
    </citation>
    <scope>NUCLEOTIDE SEQUENCE [LARGE SCALE GENOMIC DNA]</scope>
    <source>
        <strain evidence="4">CGMCC 1.15931</strain>
    </source>
</reference>
<keyword evidence="4" id="KW-1185">Reference proteome</keyword>
<dbReference type="EMBL" id="WNKZ01000133">
    <property type="protein sequence ID" value="MTV56127.1"/>
    <property type="molecule type" value="Genomic_DNA"/>
</dbReference>
<reference evidence="1" key="1">
    <citation type="journal article" date="2014" name="Int. J. Syst. Evol. Microbiol.">
        <title>Complete genome of a new Firmicutes species belonging to the dominant human colonic microbiota ('Ruminococcus bicirculans') reveals two chromosomes and a selective capacity to utilize plant glucans.</title>
        <authorList>
            <consortium name="NISC Comparative Sequencing Program"/>
            <person name="Wegmann U."/>
            <person name="Louis P."/>
            <person name="Goesmann A."/>
            <person name="Henrissat B."/>
            <person name="Duncan S.H."/>
            <person name="Flint H.J."/>
        </authorList>
    </citation>
    <scope>NUCLEOTIDE SEQUENCE</scope>
    <source>
        <strain evidence="1">CGMCC 1.15931</strain>
    </source>
</reference>
<evidence type="ECO:0000313" key="3">
    <source>
        <dbReference type="Proteomes" id="UP000430634"/>
    </source>
</evidence>
<dbReference type="Proteomes" id="UP000430634">
    <property type="component" value="Unassembled WGS sequence"/>
</dbReference>
<dbReference type="Proteomes" id="UP000622638">
    <property type="component" value="Unassembled WGS sequence"/>
</dbReference>
<dbReference type="RefSeq" id="WP_155473367.1">
    <property type="nucleotide sequence ID" value="NZ_BMKG01000004.1"/>
</dbReference>
<dbReference type="AlphaFoldDB" id="A0A6I3T916"/>
<accession>A0A6I3T916</accession>